<gene>
    <name evidence="2" type="ORF">FOL47_010672</name>
</gene>
<feature type="non-terminal residue" evidence="2">
    <location>
        <position position="343"/>
    </location>
</feature>
<evidence type="ECO:0000313" key="3">
    <source>
        <dbReference type="Proteomes" id="UP000591131"/>
    </source>
</evidence>
<organism evidence="2 3">
    <name type="scientific">Perkinsus chesapeaki</name>
    <name type="common">Clam parasite</name>
    <name type="synonym">Perkinsus andrewsi</name>
    <dbReference type="NCBI Taxonomy" id="330153"/>
    <lineage>
        <taxon>Eukaryota</taxon>
        <taxon>Sar</taxon>
        <taxon>Alveolata</taxon>
        <taxon>Perkinsozoa</taxon>
        <taxon>Perkinsea</taxon>
        <taxon>Perkinsida</taxon>
        <taxon>Perkinsidae</taxon>
        <taxon>Perkinsus</taxon>
    </lineage>
</organism>
<dbReference type="EMBL" id="JAAPAO010000848">
    <property type="protein sequence ID" value="KAF4653142.1"/>
    <property type="molecule type" value="Genomic_DNA"/>
</dbReference>
<dbReference type="OrthoDB" id="10591516at2759"/>
<proteinExistence type="inferred from homology"/>
<name>A0A7J6L1U7_PERCH</name>
<protein>
    <submittedName>
        <fullName evidence="2">Uncharacterized protein</fullName>
    </submittedName>
</protein>
<sequence length="343" mass="38120">EDRHAQTRNGETLQAQYELVRGETDLSHVMQYGDQGFTKDQANEFMGTDDGSRMKILGGHPPESKAIVESIFGEFFGRRTHLHNLSEELQQEIVAERDRLREIKRTSSVPAPMVPIHTEYKKLKKEEGKPSNYAKQLEAARRLLEVVHERSRTMTIAEIAGSVVGDDALVWGCTYESSRTPQICAMSMMMVAFIALVTGLEPMADVPPYNGNFDSNNLTDNETVTNAGYYGKPDDCSYDKKKQTFTGSCDCPLNQDRFAISDGDHGYIVCTPDCGNGPCPSLPYAKPTCVEKLGRCIPRCTGSLFHDVCPTPRTCVHYTVRHLKKIISDTLASGMVIGHTASW</sequence>
<dbReference type="GO" id="GO:0006508">
    <property type="term" value="P:proteolysis"/>
    <property type="evidence" value="ECO:0007669"/>
    <property type="project" value="InterPro"/>
</dbReference>
<dbReference type="AlphaFoldDB" id="A0A7J6L1U7"/>
<evidence type="ECO:0000256" key="1">
    <source>
        <dbReference type="ARBA" id="ARBA00009941"/>
    </source>
</evidence>
<accession>A0A7J6L1U7</accession>
<dbReference type="InterPro" id="IPR001096">
    <property type="entry name" value="Peptidase_C13"/>
</dbReference>
<evidence type="ECO:0000313" key="2">
    <source>
        <dbReference type="EMBL" id="KAF4653142.1"/>
    </source>
</evidence>
<comment type="caution">
    <text evidence="2">The sequence shown here is derived from an EMBL/GenBank/DDBJ whole genome shotgun (WGS) entry which is preliminary data.</text>
</comment>
<comment type="similarity">
    <text evidence="1">Belongs to the peptidase C13 family.</text>
</comment>
<dbReference type="Proteomes" id="UP000591131">
    <property type="component" value="Unassembled WGS sequence"/>
</dbReference>
<keyword evidence="3" id="KW-1185">Reference proteome</keyword>
<reference evidence="2 3" key="1">
    <citation type="submission" date="2020-04" db="EMBL/GenBank/DDBJ databases">
        <title>Perkinsus chesapeaki whole genome sequence.</title>
        <authorList>
            <person name="Bogema D.R."/>
        </authorList>
    </citation>
    <scope>NUCLEOTIDE SEQUENCE [LARGE SCALE GENOMIC DNA]</scope>
    <source>
        <strain evidence="2">ATCC PRA-425</strain>
    </source>
</reference>
<dbReference type="Gene3D" id="3.40.50.1460">
    <property type="match status" value="1"/>
</dbReference>
<dbReference type="Pfam" id="PF01650">
    <property type="entry name" value="Peptidase_C13"/>
    <property type="match status" value="1"/>
</dbReference>
<dbReference type="GO" id="GO:0008233">
    <property type="term" value="F:peptidase activity"/>
    <property type="evidence" value="ECO:0007669"/>
    <property type="project" value="InterPro"/>
</dbReference>